<reference evidence="1" key="2">
    <citation type="journal article" date="2015" name="Fish Shellfish Immunol.">
        <title>Early steps in the European eel (Anguilla anguilla)-Vibrio vulnificus interaction in the gills: Role of the RtxA13 toxin.</title>
        <authorList>
            <person name="Callol A."/>
            <person name="Pajuelo D."/>
            <person name="Ebbesson L."/>
            <person name="Teles M."/>
            <person name="MacKenzie S."/>
            <person name="Amaro C."/>
        </authorList>
    </citation>
    <scope>NUCLEOTIDE SEQUENCE</scope>
</reference>
<protein>
    <submittedName>
        <fullName evidence="1">Uncharacterized protein</fullName>
    </submittedName>
</protein>
<reference evidence="1" key="1">
    <citation type="submission" date="2014-11" db="EMBL/GenBank/DDBJ databases">
        <authorList>
            <person name="Amaro Gonzalez C."/>
        </authorList>
    </citation>
    <scope>NUCLEOTIDE SEQUENCE</scope>
</reference>
<accession>A0A0E9WAH8</accession>
<sequence length="40" mass="4766">MWKQISLSAHHILYGCACAEIKVQWYFFVLHRTKSTLKVQ</sequence>
<dbReference type="PROSITE" id="PS51257">
    <property type="entry name" value="PROKAR_LIPOPROTEIN"/>
    <property type="match status" value="1"/>
</dbReference>
<name>A0A0E9WAH8_ANGAN</name>
<dbReference type="EMBL" id="GBXM01021183">
    <property type="protein sequence ID" value="JAH87394.1"/>
    <property type="molecule type" value="Transcribed_RNA"/>
</dbReference>
<organism evidence="1">
    <name type="scientific">Anguilla anguilla</name>
    <name type="common">European freshwater eel</name>
    <name type="synonym">Muraena anguilla</name>
    <dbReference type="NCBI Taxonomy" id="7936"/>
    <lineage>
        <taxon>Eukaryota</taxon>
        <taxon>Metazoa</taxon>
        <taxon>Chordata</taxon>
        <taxon>Craniata</taxon>
        <taxon>Vertebrata</taxon>
        <taxon>Euteleostomi</taxon>
        <taxon>Actinopterygii</taxon>
        <taxon>Neopterygii</taxon>
        <taxon>Teleostei</taxon>
        <taxon>Anguilliformes</taxon>
        <taxon>Anguillidae</taxon>
        <taxon>Anguilla</taxon>
    </lineage>
</organism>
<evidence type="ECO:0000313" key="1">
    <source>
        <dbReference type="EMBL" id="JAH87394.1"/>
    </source>
</evidence>
<proteinExistence type="predicted"/>
<dbReference type="AlphaFoldDB" id="A0A0E9WAH8"/>